<dbReference type="PANTHER" id="PTHR46444">
    <property type="entry name" value="DCD (DEVELOPMENT AND CELL DEATH) DOMAIN PROTEIN-RELATED"/>
    <property type="match status" value="1"/>
</dbReference>
<comment type="caution">
    <text evidence="2">The sequence shown here is derived from an EMBL/GenBank/DDBJ whole genome shotgun (WGS) entry which is preliminary data.</text>
</comment>
<dbReference type="PANTHER" id="PTHR46444:SF19">
    <property type="entry name" value="OS02G0745600 PROTEIN"/>
    <property type="match status" value="1"/>
</dbReference>
<dbReference type="AlphaFoldDB" id="A0A8T2TIX0"/>
<dbReference type="Pfam" id="PF10539">
    <property type="entry name" value="Dev_Cell_Death"/>
    <property type="match status" value="1"/>
</dbReference>
<evidence type="ECO:0000313" key="3">
    <source>
        <dbReference type="Proteomes" id="UP000825935"/>
    </source>
</evidence>
<accession>A0A8T2TIX0</accession>
<proteinExistence type="predicted"/>
<dbReference type="OrthoDB" id="1920894at2759"/>
<sequence>MCNAETKKDCFKYHVFGFPEAKMDVVQKAKKGMKLFLFDIDQKVLHGIFIRRAPMVGQT</sequence>
<evidence type="ECO:0000313" key="2">
    <source>
        <dbReference type="EMBL" id="KAH7423321.1"/>
    </source>
</evidence>
<dbReference type="EMBL" id="CM035417">
    <property type="protein sequence ID" value="KAH7423321.1"/>
    <property type="molecule type" value="Genomic_DNA"/>
</dbReference>
<dbReference type="InterPro" id="IPR013989">
    <property type="entry name" value="Dev_and_cell_death_domain"/>
</dbReference>
<protein>
    <recommendedName>
        <fullName evidence="1">DCD domain-containing protein</fullName>
    </recommendedName>
</protein>
<dbReference type="SMART" id="SM00767">
    <property type="entry name" value="DCD"/>
    <property type="match status" value="1"/>
</dbReference>
<evidence type="ECO:0000259" key="1">
    <source>
        <dbReference type="PROSITE" id="PS51222"/>
    </source>
</evidence>
<dbReference type="Proteomes" id="UP000825935">
    <property type="component" value="Chromosome 12"/>
</dbReference>
<feature type="domain" description="DCD" evidence="1">
    <location>
        <begin position="1"/>
        <end position="59"/>
    </location>
</feature>
<dbReference type="PROSITE" id="PS51222">
    <property type="entry name" value="DCD"/>
    <property type="match status" value="1"/>
</dbReference>
<keyword evidence="3" id="KW-1185">Reference proteome</keyword>
<gene>
    <name evidence="2" type="ORF">KP509_12G049100</name>
</gene>
<organism evidence="2 3">
    <name type="scientific">Ceratopteris richardii</name>
    <name type="common">Triangle waterfern</name>
    <dbReference type="NCBI Taxonomy" id="49495"/>
    <lineage>
        <taxon>Eukaryota</taxon>
        <taxon>Viridiplantae</taxon>
        <taxon>Streptophyta</taxon>
        <taxon>Embryophyta</taxon>
        <taxon>Tracheophyta</taxon>
        <taxon>Polypodiopsida</taxon>
        <taxon>Polypodiidae</taxon>
        <taxon>Polypodiales</taxon>
        <taxon>Pteridineae</taxon>
        <taxon>Pteridaceae</taxon>
        <taxon>Parkerioideae</taxon>
        <taxon>Ceratopteris</taxon>
    </lineage>
</organism>
<reference evidence="2" key="1">
    <citation type="submission" date="2021-08" db="EMBL/GenBank/DDBJ databases">
        <title>WGS assembly of Ceratopteris richardii.</title>
        <authorList>
            <person name="Marchant D.B."/>
            <person name="Chen G."/>
            <person name="Jenkins J."/>
            <person name="Shu S."/>
            <person name="Leebens-Mack J."/>
            <person name="Grimwood J."/>
            <person name="Schmutz J."/>
            <person name="Soltis P."/>
            <person name="Soltis D."/>
            <person name="Chen Z.-H."/>
        </authorList>
    </citation>
    <scope>NUCLEOTIDE SEQUENCE</scope>
    <source>
        <strain evidence="2">Whitten #5841</strain>
        <tissue evidence="2">Leaf</tissue>
    </source>
</reference>
<name>A0A8T2TIX0_CERRI</name>